<dbReference type="RefSeq" id="WP_129888775.1">
    <property type="nucleotide sequence ID" value="NZ_CP035758.1"/>
</dbReference>
<gene>
    <name evidence="1" type="ORF">EPA93_17680</name>
</gene>
<evidence type="ECO:0000313" key="2">
    <source>
        <dbReference type="Proteomes" id="UP000290365"/>
    </source>
</evidence>
<organism evidence="1 2">
    <name type="scientific">Ktedonosporobacter rubrisoli</name>
    <dbReference type="NCBI Taxonomy" id="2509675"/>
    <lineage>
        <taxon>Bacteria</taxon>
        <taxon>Bacillati</taxon>
        <taxon>Chloroflexota</taxon>
        <taxon>Ktedonobacteria</taxon>
        <taxon>Ktedonobacterales</taxon>
        <taxon>Ktedonosporobacteraceae</taxon>
        <taxon>Ktedonosporobacter</taxon>
    </lineage>
</organism>
<dbReference type="Proteomes" id="UP000290365">
    <property type="component" value="Chromosome"/>
</dbReference>
<proteinExistence type="predicted"/>
<reference evidence="1 2" key="1">
    <citation type="submission" date="2019-01" db="EMBL/GenBank/DDBJ databases">
        <title>Ktedonosporobacter rubrisoli SCAWS-G2.</title>
        <authorList>
            <person name="Huang Y."/>
            <person name="Yan B."/>
        </authorList>
    </citation>
    <scope>NUCLEOTIDE SEQUENCE [LARGE SCALE GENOMIC DNA]</scope>
    <source>
        <strain evidence="1 2">SCAWS-G2</strain>
    </source>
</reference>
<dbReference type="KEGG" id="kbs:EPA93_17680"/>
<keyword evidence="2" id="KW-1185">Reference proteome</keyword>
<evidence type="ECO:0000313" key="1">
    <source>
        <dbReference type="EMBL" id="QBD77722.1"/>
    </source>
</evidence>
<protein>
    <submittedName>
        <fullName evidence="1">Zinc ribbon domain-containing protein</fullName>
    </submittedName>
</protein>
<dbReference type="EMBL" id="CP035758">
    <property type="protein sequence ID" value="QBD77722.1"/>
    <property type="molecule type" value="Genomic_DNA"/>
</dbReference>
<dbReference type="OrthoDB" id="164010at2"/>
<sequence>MRCPNCDAESMAEDTYCRQCGADLTKSSTSITPFQANLPAVLQNPQVSRGVAAGVGAIALGFGLELLRRGLLARLTQPSRAVSNVLPTIDNVKDILQSQSQKTVKFPKGYEVQETIVYMQRVIRRQS</sequence>
<name>A0A4P6JRA4_KTERU</name>
<dbReference type="AlphaFoldDB" id="A0A4P6JRA4"/>
<accession>A0A4P6JRA4</accession>